<dbReference type="InterPro" id="IPR038107">
    <property type="entry name" value="Glycos_transf_N_sf"/>
</dbReference>
<dbReference type="GO" id="GO:0009244">
    <property type="term" value="P:lipopolysaccharide core region biosynthetic process"/>
    <property type="evidence" value="ECO:0007669"/>
    <property type="project" value="UniProtKB-UniRule"/>
</dbReference>
<reference evidence="11 12" key="1">
    <citation type="submission" date="2013-12" db="EMBL/GenBank/DDBJ databases">
        <authorList>
            <consortium name="DOE Joint Genome Institute"/>
            <person name="Eisen J."/>
            <person name="Huntemann M."/>
            <person name="Han J."/>
            <person name="Chen A."/>
            <person name="Kyrpides N."/>
            <person name="Mavromatis K."/>
            <person name="Markowitz V."/>
            <person name="Palaniappan K."/>
            <person name="Ivanova N."/>
            <person name="Schaumberg A."/>
            <person name="Pati A."/>
            <person name="Liolios K."/>
            <person name="Nordberg H.P."/>
            <person name="Cantor M.N."/>
            <person name="Hua S.X."/>
            <person name="Woyke T."/>
        </authorList>
    </citation>
    <scope>NUCLEOTIDE SEQUENCE [LARGE SCALE GENOMIC DNA]</scope>
    <source>
        <strain evidence="11 12">DSM 23557</strain>
    </source>
</reference>
<comment type="catalytic activity">
    <reaction evidence="6 9">
        <text>lipid IVA (E. coli) + CMP-3-deoxy-beta-D-manno-octulosonate = alpha-Kdo-(2-&gt;6)-lipid IVA (E. coli) + CMP + H(+)</text>
        <dbReference type="Rhea" id="RHEA:28066"/>
        <dbReference type="ChEBI" id="CHEBI:15378"/>
        <dbReference type="ChEBI" id="CHEBI:58603"/>
        <dbReference type="ChEBI" id="CHEBI:60364"/>
        <dbReference type="ChEBI" id="CHEBI:60377"/>
        <dbReference type="ChEBI" id="CHEBI:85987"/>
        <dbReference type="EC" id="2.4.99.12"/>
    </reaction>
</comment>
<dbReference type="Gene3D" id="3.40.50.11720">
    <property type="entry name" value="3-Deoxy-D-manno-octulosonic-acid transferase, N-terminal domain"/>
    <property type="match status" value="1"/>
</dbReference>
<dbReference type="GO" id="GO:0043842">
    <property type="term" value="F:Kdo transferase activity"/>
    <property type="evidence" value="ECO:0007669"/>
    <property type="project" value="UniProtKB-EC"/>
</dbReference>
<evidence type="ECO:0000256" key="2">
    <source>
        <dbReference type="ARBA" id="ARBA00012621"/>
    </source>
</evidence>
<evidence type="ECO:0000256" key="3">
    <source>
        <dbReference type="ARBA" id="ARBA00019077"/>
    </source>
</evidence>
<comment type="subcellular location">
    <subcellularLocation>
        <location evidence="9">Cell inner membrane</location>
    </subcellularLocation>
</comment>
<dbReference type="EC" id="2.4.99.12" evidence="2 9"/>
<dbReference type="GO" id="GO:0009245">
    <property type="term" value="P:lipid A biosynthetic process"/>
    <property type="evidence" value="ECO:0007669"/>
    <property type="project" value="TreeGrafter"/>
</dbReference>
<proteinExistence type="inferred from homology"/>
<dbReference type="PANTHER" id="PTHR42755">
    <property type="entry name" value="3-DEOXY-MANNO-OCTULOSONATE CYTIDYLYLTRANSFERASE"/>
    <property type="match status" value="1"/>
</dbReference>
<accession>W0DHY6</accession>
<dbReference type="Pfam" id="PF04413">
    <property type="entry name" value="Glycos_transf_N"/>
    <property type="match status" value="1"/>
</dbReference>
<comment type="function">
    <text evidence="9">Involved in lipopolysaccharide (LPS) biosynthesis. Catalyzes the transfer of 3-deoxy-D-manno-octulosonate (Kdo) residue(s) from CMP-Kdo to lipid IV(A), the tetraacyldisaccharide-1,4'-bisphosphate precursor of lipid A.</text>
</comment>
<evidence type="ECO:0000313" key="12">
    <source>
        <dbReference type="Proteomes" id="UP000018914"/>
    </source>
</evidence>
<feature type="active site" description="Proton acceptor" evidence="7">
    <location>
        <position position="27"/>
    </location>
</feature>
<dbReference type="InterPro" id="IPR007507">
    <property type="entry name" value="Glycos_transf_N"/>
</dbReference>
<keyword evidence="9" id="KW-0448">Lipopolysaccharide biosynthesis</keyword>
<dbReference type="SUPFAM" id="SSF53756">
    <property type="entry name" value="UDP-Glycosyltransferase/glycogen phosphorylase"/>
    <property type="match status" value="1"/>
</dbReference>
<dbReference type="UniPathway" id="UPA00958"/>
<dbReference type="eggNOG" id="COG1519">
    <property type="taxonomic scope" value="Bacteria"/>
</dbReference>
<keyword evidence="9" id="KW-1003">Cell membrane</keyword>
<evidence type="ECO:0000313" key="11">
    <source>
        <dbReference type="EMBL" id="AHE96495.1"/>
    </source>
</evidence>
<evidence type="ECO:0000256" key="7">
    <source>
        <dbReference type="PIRSR" id="PIRSR639901-1"/>
    </source>
</evidence>
<dbReference type="RefSeq" id="WP_025306569.1">
    <property type="nucleotide sequence ID" value="NZ_CP007028.1"/>
</dbReference>
<keyword evidence="12" id="KW-1185">Reference proteome</keyword>
<dbReference type="Proteomes" id="UP000018914">
    <property type="component" value="Chromosome"/>
</dbReference>
<dbReference type="EMBL" id="CP007028">
    <property type="protein sequence ID" value="AHE96495.1"/>
    <property type="molecule type" value="Genomic_DNA"/>
</dbReference>
<keyword evidence="4 9" id="KW-0808">Transferase</keyword>
<keyword evidence="9" id="KW-0472">Membrane</keyword>
<comment type="pathway">
    <text evidence="1 9">Bacterial outer membrane biogenesis; LPS core biosynthesis.</text>
</comment>
<dbReference type="AlphaFoldDB" id="W0DHY6"/>
<name>W0DHY6_9AQUI</name>
<evidence type="ECO:0000256" key="6">
    <source>
        <dbReference type="ARBA" id="ARBA00049183"/>
    </source>
</evidence>
<organism evidence="12">
    <name type="scientific">Thermocrinis ruber</name>
    <dbReference type="NCBI Taxonomy" id="75906"/>
    <lineage>
        <taxon>Bacteria</taxon>
        <taxon>Pseudomonadati</taxon>
        <taxon>Aquificota</taxon>
        <taxon>Aquificia</taxon>
        <taxon>Aquificales</taxon>
        <taxon>Aquificaceae</taxon>
        <taxon>Thermocrinis</taxon>
    </lineage>
</organism>
<evidence type="ECO:0000259" key="10">
    <source>
        <dbReference type="Pfam" id="PF04413"/>
    </source>
</evidence>
<evidence type="ECO:0000256" key="9">
    <source>
        <dbReference type="RuleBase" id="RU365103"/>
    </source>
</evidence>
<sequence>MFERIFPRLKFNTTKPVLWFHCASVGEFNTAKPILKALRKDFFILLTYFSPRAREFLKTQESFYDAMHPLPLDNPLSVKLFEKQANPYALLIMERELWYFLLKGVKAKKVLLNAYAKGSFWERVLTRQFDLILCRTEKDREIFEGYGVNAIACGNLKVVLEREEKRVSLTLREGKTVVAGSFHPQELPFLKEFYRRLLEEIGQVNLVVVPRHVSKVDVFMEGFKEFKPCLKSESREDCQVIVVDSLGELFYLYAFGDLALVGGTFAEGVGGHNLLEPAYYKKFVLFGPHTHKVRDLEEFILSKNLGFNVISPQEAVVIAKEILEGRLAYPDFNLQDFAKQVKECYLSNLYKILSDAR</sequence>
<evidence type="ECO:0000256" key="1">
    <source>
        <dbReference type="ARBA" id="ARBA00004713"/>
    </source>
</evidence>
<dbReference type="GO" id="GO:0005886">
    <property type="term" value="C:plasma membrane"/>
    <property type="evidence" value="ECO:0007669"/>
    <property type="project" value="UniProtKB-SubCell"/>
</dbReference>
<feature type="site" description="Transition state stabilizer" evidence="8">
    <location>
        <position position="94"/>
    </location>
</feature>
<evidence type="ECO:0000256" key="4">
    <source>
        <dbReference type="ARBA" id="ARBA00022679"/>
    </source>
</evidence>
<protein>
    <recommendedName>
        <fullName evidence="3 9">3-deoxy-D-manno-octulosonic acid transferase</fullName>
        <shortName evidence="9">Kdo transferase</shortName>
        <ecNumber evidence="2 9">2.4.99.12</ecNumber>
    </recommendedName>
    <alternativeName>
        <fullName evidence="5 9">Lipid IV(A) 3-deoxy-D-manno-octulosonic acid transferase</fullName>
    </alternativeName>
</protein>
<feature type="site" description="Transition state stabilizer" evidence="8">
    <location>
        <position position="157"/>
    </location>
</feature>
<dbReference type="PANTHER" id="PTHR42755:SF1">
    <property type="entry name" value="3-DEOXY-D-MANNO-OCTULOSONIC ACID TRANSFERASE, MITOCHONDRIAL-RELATED"/>
    <property type="match status" value="1"/>
</dbReference>
<dbReference type="OrthoDB" id="9789797at2"/>
<keyword evidence="9" id="KW-0997">Cell inner membrane</keyword>
<dbReference type="STRING" id="75906.THERU_07205"/>
<gene>
    <name evidence="11" type="ORF">THERU_07205</name>
</gene>
<dbReference type="KEGG" id="trd:THERU_07205"/>
<feature type="domain" description="3-deoxy-D-manno-octulosonic-acid transferase N-terminal" evidence="10">
    <location>
        <begin position="7"/>
        <end position="158"/>
    </location>
</feature>
<evidence type="ECO:0000256" key="8">
    <source>
        <dbReference type="PIRSR" id="PIRSR639901-2"/>
    </source>
</evidence>
<dbReference type="HOGENOM" id="CLU_036146_2_0_0"/>
<comment type="similarity">
    <text evidence="9">Belongs to the glycosyltransferase group 1 family.</text>
</comment>
<dbReference type="InterPro" id="IPR039901">
    <property type="entry name" value="Kdotransferase"/>
</dbReference>
<dbReference type="Gene3D" id="3.40.50.2000">
    <property type="entry name" value="Glycogen Phosphorylase B"/>
    <property type="match status" value="1"/>
</dbReference>
<evidence type="ECO:0000256" key="5">
    <source>
        <dbReference type="ARBA" id="ARBA00031445"/>
    </source>
</evidence>